<comment type="catalytic activity">
    <reaction evidence="8">
        <text>(6S)-5,6,7,8-tetrahydrofolate + NADP(+) = 7,8-dihydrofolate + NADPH + H(+)</text>
        <dbReference type="Rhea" id="RHEA:15009"/>
        <dbReference type="ChEBI" id="CHEBI:15378"/>
        <dbReference type="ChEBI" id="CHEBI:57451"/>
        <dbReference type="ChEBI" id="CHEBI:57453"/>
        <dbReference type="ChEBI" id="CHEBI:57783"/>
        <dbReference type="ChEBI" id="CHEBI:58349"/>
        <dbReference type="EC" id="1.5.1.3"/>
    </reaction>
</comment>
<dbReference type="PANTHER" id="PTHR48069">
    <property type="entry name" value="DIHYDROFOLATE REDUCTASE"/>
    <property type="match status" value="1"/>
</dbReference>
<dbReference type="GO" id="GO:0070401">
    <property type="term" value="F:NADP+ binding"/>
    <property type="evidence" value="ECO:0007669"/>
    <property type="project" value="UniProtKB-ARBA"/>
</dbReference>
<evidence type="ECO:0000256" key="7">
    <source>
        <dbReference type="ARBA" id="ARBA00025067"/>
    </source>
</evidence>
<dbReference type="GO" id="GO:0005829">
    <property type="term" value="C:cytosol"/>
    <property type="evidence" value="ECO:0007669"/>
    <property type="project" value="TreeGrafter"/>
</dbReference>
<dbReference type="FunFam" id="3.40.430.10:FF:000001">
    <property type="entry name" value="Dihydrofolate reductase"/>
    <property type="match status" value="1"/>
</dbReference>
<dbReference type="PRINTS" id="PR00070">
    <property type="entry name" value="DHFR"/>
</dbReference>
<dbReference type="GO" id="GO:0046654">
    <property type="term" value="P:tetrahydrofolate biosynthetic process"/>
    <property type="evidence" value="ECO:0007669"/>
    <property type="project" value="UniProtKB-UniPathway"/>
</dbReference>
<evidence type="ECO:0000259" key="9">
    <source>
        <dbReference type="PROSITE" id="PS51330"/>
    </source>
</evidence>
<comment type="function">
    <text evidence="7 8">Key enzyme in folate metabolism. Catalyzes an essential reaction for de novo glycine and purine synthesis, and for DNA precursor synthesis.</text>
</comment>
<protein>
    <recommendedName>
        <fullName evidence="3 8">Dihydrofolate reductase</fullName>
        <ecNumber evidence="3 8">1.5.1.3</ecNumber>
    </recommendedName>
</protein>
<dbReference type="Pfam" id="PF00186">
    <property type="entry name" value="DHFR_1"/>
    <property type="match status" value="1"/>
</dbReference>
<dbReference type="Gene3D" id="3.40.430.10">
    <property type="entry name" value="Dihydrofolate Reductase, subunit A"/>
    <property type="match status" value="1"/>
</dbReference>
<evidence type="ECO:0000256" key="1">
    <source>
        <dbReference type="ARBA" id="ARBA00004903"/>
    </source>
</evidence>
<keyword evidence="4 8" id="KW-0554">One-carbon metabolism</keyword>
<evidence type="ECO:0000256" key="2">
    <source>
        <dbReference type="ARBA" id="ARBA00009539"/>
    </source>
</evidence>
<keyword evidence="6 8" id="KW-0560">Oxidoreductase</keyword>
<dbReference type="GO" id="GO:0046655">
    <property type="term" value="P:folic acid metabolic process"/>
    <property type="evidence" value="ECO:0007669"/>
    <property type="project" value="TreeGrafter"/>
</dbReference>
<dbReference type="UniPathway" id="UPA00077">
    <property type="reaction ID" value="UER00158"/>
</dbReference>
<dbReference type="OrthoDB" id="9804315at2"/>
<dbReference type="SUPFAM" id="SSF53597">
    <property type="entry name" value="Dihydrofolate reductase-like"/>
    <property type="match status" value="1"/>
</dbReference>
<dbReference type="GO" id="GO:0046452">
    <property type="term" value="P:dihydrofolate metabolic process"/>
    <property type="evidence" value="ECO:0007669"/>
    <property type="project" value="TreeGrafter"/>
</dbReference>
<comment type="pathway">
    <text evidence="1 8">Cofactor biosynthesis; tetrahydrofolate biosynthesis; 5,6,7,8-tetrahydrofolate from 7,8-dihydrofolate: step 1/1.</text>
</comment>
<dbReference type="RefSeq" id="WP_126954403.1">
    <property type="nucleotide sequence ID" value="NZ_RZGR01000037.1"/>
</dbReference>
<accession>A0A3S0V4J6</accession>
<dbReference type="CDD" id="cd00209">
    <property type="entry name" value="DHFR"/>
    <property type="match status" value="1"/>
</dbReference>
<evidence type="ECO:0000313" key="10">
    <source>
        <dbReference type="EMBL" id="RUQ81594.1"/>
    </source>
</evidence>
<dbReference type="AlphaFoldDB" id="A0A3S0V4J6"/>
<comment type="caution">
    <text evidence="10">The sequence shown here is derived from an EMBL/GenBank/DDBJ whole genome shotgun (WGS) entry which is preliminary data.</text>
</comment>
<gene>
    <name evidence="10" type="ORF">EKM59_10255</name>
</gene>
<dbReference type="EC" id="1.5.1.3" evidence="3 8"/>
<proteinExistence type="inferred from homology"/>
<dbReference type="GO" id="GO:0004146">
    <property type="term" value="F:dihydrofolate reductase activity"/>
    <property type="evidence" value="ECO:0007669"/>
    <property type="project" value="UniProtKB-EC"/>
</dbReference>
<evidence type="ECO:0000313" key="11">
    <source>
        <dbReference type="Proteomes" id="UP000288012"/>
    </source>
</evidence>
<reference evidence="10 11" key="1">
    <citation type="submission" date="2018-12" db="EMBL/GenBank/DDBJ databases">
        <title>Legionella sp,whole genome shotgun sequence.</title>
        <authorList>
            <person name="Wu H."/>
        </authorList>
    </citation>
    <scope>NUCLEOTIDE SEQUENCE [LARGE SCALE GENOMIC DNA]</scope>
    <source>
        <strain evidence="11">km714</strain>
    </source>
</reference>
<dbReference type="EMBL" id="RZGR01000037">
    <property type="protein sequence ID" value="RUQ81594.1"/>
    <property type="molecule type" value="Genomic_DNA"/>
</dbReference>
<comment type="similarity">
    <text evidence="2 8">Belongs to the dihydrofolate reductase family.</text>
</comment>
<organism evidence="10 11">
    <name type="scientific">Legionella septentrionalis</name>
    <dbReference type="NCBI Taxonomy" id="2498109"/>
    <lineage>
        <taxon>Bacteria</taxon>
        <taxon>Pseudomonadati</taxon>
        <taxon>Pseudomonadota</taxon>
        <taxon>Gammaproteobacteria</taxon>
        <taxon>Legionellales</taxon>
        <taxon>Legionellaceae</taxon>
        <taxon>Legionella</taxon>
    </lineage>
</organism>
<dbReference type="PROSITE" id="PS51330">
    <property type="entry name" value="DHFR_2"/>
    <property type="match status" value="1"/>
</dbReference>
<name>A0A3S0V4J6_9GAMM</name>
<dbReference type="InterPro" id="IPR024072">
    <property type="entry name" value="DHFR-like_dom_sf"/>
</dbReference>
<evidence type="ECO:0000256" key="4">
    <source>
        <dbReference type="ARBA" id="ARBA00022563"/>
    </source>
</evidence>
<evidence type="ECO:0000256" key="5">
    <source>
        <dbReference type="ARBA" id="ARBA00022857"/>
    </source>
</evidence>
<dbReference type="GO" id="GO:0006730">
    <property type="term" value="P:one-carbon metabolic process"/>
    <property type="evidence" value="ECO:0007669"/>
    <property type="project" value="UniProtKB-KW"/>
</dbReference>
<dbReference type="PANTHER" id="PTHR48069:SF3">
    <property type="entry name" value="DIHYDROFOLATE REDUCTASE"/>
    <property type="match status" value="1"/>
</dbReference>
<feature type="domain" description="DHFR" evidence="9">
    <location>
        <begin position="3"/>
        <end position="161"/>
    </location>
</feature>
<evidence type="ECO:0000256" key="6">
    <source>
        <dbReference type="ARBA" id="ARBA00023002"/>
    </source>
</evidence>
<evidence type="ECO:0000256" key="8">
    <source>
        <dbReference type="PIRNR" id="PIRNR000194"/>
    </source>
</evidence>
<sequence>MGLVSLIAAMDENRGLGCENKLLCHLPADLNYFKTMTMGKPIIMGRKTFASIGVPLPGRQNIVISSQSLQIAGITLVHSLQEALQLTQYEPETMIIGGAKVFSEAMPLARRIYLTQIHHRFERADVFFPKIEKSIWKCVHETHRPRDDKNAYDLTFFVYERI</sequence>
<keyword evidence="11" id="KW-1185">Reference proteome</keyword>
<dbReference type="PIRSF" id="PIRSF000194">
    <property type="entry name" value="DHFR"/>
    <property type="match status" value="1"/>
</dbReference>
<dbReference type="InterPro" id="IPR012259">
    <property type="entry name" value="DHFR"/>
</dbReference>
<dbReference type="InterPro" id="IPR001796">
    <property type="entry name" value="DHFR_dom"/>
</dbReference>
<evidence type="ECO:0000256" key="3">
    <source>
        <dbReference type="ARBA" id="ARBA00012856"/>
    </source>
</evidence>
<keyword evidence="5 8" id="KW-0521">NADP</keyword>
<dbReference type="Proteomes" id="UP000288012">
    <property type="component" value="Unassembled WGS sequence"/>
</dbReference>